<dbReference type="AlphaFoldDB" id="A0A543BAX0"/>
<protein>
    <submittedName>
        <fullName evidence="2">Uncharacterized protein</fullName>
    </submittedName>
</protein>
<dbReference type="RefSeq" id="WP_141873644.1">
    <property type="nucleotide sequence ID" value="NZ_VFOX01000002.1"/>
</dbReference>
<accession>A0A543BAX0</accession>
<dbReference type="OrthoDB" id="5082898at2"/>
<keyword evidence="1" id="KW-0472">Membrane</keyword>
<name>A0A543BAX0_9MICO</name>
<reference evidence="2 3" key="1">
    <citation type="submission" date="2019-06" db="EMBL/GenBank/DDBJ databases">
        <title>Sequencing the genomes of 1000 actinobacteria strains.</title>
        <authorList>
            <person name="Klenk H.-P."/>
        </authorList>
    </citation>
    <scope>NUCLEOTIDE SEQUENCE [LARGE SCALE GENOMIC DNA]</scope>
    <source>
        <strain evidence="2 3">DSM 20169</strain>
    </source>
</reference>
<organism evidence="2 3">
    <name type="scientific">Microbacterium saperdae</name>
    <dbReference type="NCBI Taxonomy" id="69368"/>
    <lineage>
        <taxon>Bacteria</taxon>
        <taxon>Bacillati</taxon>
        <taxon>Actinomycetota</taxon>
        <taxon>Actinomycetes</taxon>
        <taxon>Micrococcales</taxon>
        <taxon>Microbacteriaceae</taxon>
        <taxon>Microbacterium</taxon>
    </lineage>
</organism>
<sequence>MDENDLETRLRATAPTVTGPLGLSAHRQRILTDLRSRRRRATRLWTGAAVATVVMVGAGSVAVAGNGMETPWGWTADNVFSIPGPDGKTCFAGIQVHAEGVPDDAEIVLTARDIVASIELTDLDTSDREAELAAEIGTPFDDGSPGTVFYTPEEMKQSAVHEAVAEILWAKLDARGLTSPEENVPVSLFSENRGCN</sequence>
<proteinExistence type="predicted"/>
<keyword evidence="1" id="KW-0812">Transmembrane</keyword>
<keyword evidence="1" id="KW-1133">Transmembrane helix</keyword>
<dbReference type="EMBL" id="VFOX01000002">
    <property type="protein sequence ID" value="TQL81883.1"/>
    <property type="molecule type" value="Genomic_DNA"/>
</dbReference>
<dbReference type="Proteomes" id="UP000317209">
    <property type="component" value="Unassembled WGS sequence"/>
</dbReference>
<evidence type="ECO:0000313" key="3">
    <source>
        <dbReference type="Proteomes" id="UP000317209"/>
    </source>
</evidence>
<feature type="transmembrane region" description="Helical" evidence="1">
    <location>
        <begin position="44"/>
        <end position="65"/>
    </location>
</feature>
<comment type="caution">
    <text evidence="2">The sequence shown here is derived from an EMBL/GenBank/DDBJ whole genome shotgun (WGS) entry which is preliminary data.</text>
</comment>
<keyword evidence="3" id="KW-1185">Reference proteome</keyword>
<gene>
    <name evidence="2" type="ORF">FB560_3364</name>
</gene>
<evidence type="ECO:0000313" key="2">
    <source>
        <dbReference type="EMBL" id="TQL81883.1"/>
    </source>
</evidence>
<evidence type="ECO:0000256" key="1">
    <source>
        <dbReference type="SAM" id="Phobius"/>
    </source>
</evidence>